<evidence type="ECO:0000313" key="5">
    <source>
        <dbReference type="Proteomes" id="UP000474757"/>
    </source>
</evidence>
<reference evidence="4 5" key="1">
    <citation type="submission" date="2020-02" db="EMBL/GenBank/DDBJ databases">
        <title>Pseudoroseicyclus tamarix, sp. nov., isolated from offshore sediment of a Tamarix chinensis forest.</title>
        <authorList>
            <person name="Gai Y."/>
        </authorList>
    </citation>
    <scope>NUCLEOTIDE SEQUENCE [LARGE SCALE GENOMIC DNA]</scope>
    <source>
        <strain evidence="4 5">CLL3-39</strain>
    </source>
</reference>
<accession>A0A6B2K012</accession>
<feature type="domain" description="DUF4174" evidence="3">
    <location>
        <begin position="65"/>
        <end position="162"/>
    </location>
</feature>
<gene>
    <name evidence="4" type="ORF">GZA08_08480</name>
</gene>
<name>A0A6B2K012_9RHOB</name>
<dbReference type="InterPro" id="IPR025232">
    <property type="entry name" value="DUF4174"/>
</dbReference>
<dbReference type="RefSeq" id="WP_163892136.1">
    <property type="nucleotide sequence ID" value="NZ_JAAFYS010000002.1"/>
</dbReference>
<keyword evidence="5" id="KW-1185">Reference proteome</keyword>
<sequence length="172" mass="18954">MKAALTPICAALLALVPLGTLAQEAPLAEDLTQAAAATPENVLELWRADPTRIFSGAEVDVEALQYIARPLVVFADSPFDPNFAQQMELIEDGWNDLVPRDVMVITDTDPAARTPLREIFRPRGFVMILVGKDGRIAQRKPSPWATREMSHAIDKLPLRQQEIRETGTLGGR</sequence>
<feature type="chain" id="PRO_5025440527" evidence="2">
    <location>
        <begin position="23"/>
        <end position="172"/>
    </location>
</feature>
<dbReference type="EMBL" id="JAAGAB010000002">
    <property type="protein sequence ID" value="NDV01002.1"/>
    <property type="molecule type" value="Genomic_DNA"/>
</dbReference>
<keyword evidence="1 2" id="KW-0732">Signal</keyword>
<evidence type="ECO:0000256" key="1">
    <source>
        <dbReference type="ARBA" id="ARBA00022729"/>
    </source>
</evidence>
<dbReference type="Pfam" id="PF13778">
    <property type="entry name" value="DUF4174"/>
    <property type="match status" value="1"/>
</dbReference>
<comment type="caution">
    <text evidence="4">The sequence shown here is derived from an EMBL/GenBank/DDBJ whole genome shotgun (WGS) entry which is preliminary data.</text>
</comment>
<evidence type="ECO:0000259" key="3">
    <source>
        <dbReference type="Pfam" id="PF13778"/>
    </source>
</evidence>
<dbReference type="Proteomes" id="UP000474757">
    <property type="component" value="Unassembled WGS sequence"/>
</dbReference>
<dbReference type="AlphaFoldDB" id="A0A6B2K012"/>
<evidence type="ECO:0000313" key="4">
    <source>
        <dbReference type="EMBL" id="NDV01002.1"/>
    </source>
</evidence>
<organism evidence="4 5">
    <name type="scientific">Pseudoroseicyclus tamaricis</name>
    <dbReference type="NCBI Taxonomy" id="2705421"/>
    <lineage>
        <taxon>Bacteria</taxon>
        <taxon>Pseudomonadati</taxon>
        <taxon>Pseudomonadota</taxon>
        <taxon>Alphaproteobacteria</taxon>
        <taxon>Rhodobacterales</taxon>
        <taxon>Paracoccaceae</taxon>
        <taxon>Pseudoroseicyclus</taxon>
    </lineage>
</organism>
<evidence type="ECO:0000256" key="2">
    <source>
        <dbReference type="SAM" id="SignalP"/>
    </source>
</evidence>
<feature type="signal peptide" evidence="2">
    <location>
        <begin position="1"/>
        <end position="22"/>
    </location>
</feature>
<proteinExistence type="predicted"/>
<protein>
    <submittedName>
        <fullName evidence="4">DUF4174 domain-containing protein</fullName>
    </submittedName>
</protein>